<comment type="caution">
    <text evidence="4">The sequence shown here is derived from an EMBL/GenBank/DDBJ whole genome shotgun (WGS) entry which is preliminary data.</text>
</comment>
<evidence type="ECO:0000313" key="4">
    <source>
        <dbReference type="EMBL" id="MBS9337588.1"/>
    </source>
</evidence>
<reference evidence="4 5" key="1">
    <citation type="submission" date="2020-02" db="EMBL/GenBank/DDBJ databases">
        <title>Fructobacillus sp. isolated from paper mulberry of Taiwan.</title>
        <authorList>
            <person name="Lin S.-T."/>
        </authorList>
    </citation>
    <scope>NUCLEOTIDE SEQUENCE [LARGE SCALE GENOMIC DNA]</scope>
    <source>
        <strain evidence="4 5">S1-1</strain>
    </source>
</reference>
<dbReference type="InterPro" id="IPR001296">
    <property type="entry name" value="Glyco_trans_1"/>
</dbReference>
<evidence type="ECO:0000256" key="2">
    <source>
        <dbReference type="ARBA" id="ARBA00022679"/>
    </source>
</evidence>
<dbReference type="PANTHER" id="PTHR12526:SF629">
    <property type="entry name" value="TEICHURONIC ACID BIOSYNTHESIS GLYCOSYLTRANSFERASE TUAH-RELATED"/>
    <property type="match status" value="1"/>
</dbReference>
<evidence type="ECO:0000313" key="5">
    <source>
        <dbReference type="Proteomes" id="UP001519503"/>
    </source>
</evidence>
<organism evidence="4 5">
    <name type="scientific">Fructobacillus parabroussonetiae</name>
    <dbReference type="NCBI Taxonomy" id="2713174"/>
    <lineage>
        <taxon>Bacteria</taxon>
        <taxon>Bacillati</taxon>
        <taxon>Bacillota</taxon>
        <taxon>Bacilli</taxon>
        <taxon>Lactobacillales</taxon>
        <taxon>Lactobacillaceae</taxon>
        <taxon>Fructobacillus</taxon>
    </lineage>
</organism>
<sequence length="490" mass="55975">MNFFLNKGMGHGNSGVEHAQFYRLTAFSHIDEPAKLVFSDLLPKLHEHTKEWAIPEQAVLNLYDYLMADDPDDYLENGLHHEDVVPYEQTAVKDFTKTDRVVVEQATAGYLIKRMKEKIWQEEKQLYLVSDAQVVLMRGQRRLSWSYRQVDNRREMTSILLENFNGQSHYFQNFYALLAFFLKRVQAFFGPSAYFFDRGLDYDEYFVSQKNRQDNDRLIAMIHADHRLSREGKRLVFNQFYQYVANHLAAYDAVVVATKRQQNVLRADFDQLGYDRAALNKVRVVPVGFVNEGTSVKKSQGQRPDEKLQLVTASRLHPEKHLDQLILTVAALKRAGLASALTIYGSGQEKEKLQQLIDEQGLKQDVHLAGLSQNLAEDFAKADLYLSASYSEGFGLTYLEALSQGLPIVSYKNEYGAQELISDGQNGALVDFQPRDAALNENVAGMVQGVLRVQAFLPALREGAYQTAQRYRLDTVALAWKRVLEDLHDN</sequence>
<keyword evidence="5" id="KW-1185">Reference proteome</keyword>
<dbReference type="RefSeq" id="WP_213821634.1">
    <property type="nucleotide sequence ID" value="NZ_JAAMFL010000006.1"/>
</dbReference>
<feature type="domain" description="Glycosyl transferase family 1" evidence="3">
    <location>
        <begin position="298"/>
        <end position="444"/>
    </location>
</feature>
<dbReference type="Pfam" id="PF00534">
    <property type="entry name" value="Glycos_transf_1"/>
    <property type="match status" value="1"/>
</dbReference>
<dbReference type="SUPFAM" id="SSF53756">
    <property type="entry name" value="UDP-Glycosyltransferase/glycogen phosphorylase"/>
    <property type="match status" value="1"/>
</dbReference>
<accession>A0ABS5QWK8</accession>
<proteinExistence type="predicted"/>
<name>A0ABS5QWK8_9LACO</name>
<dbReference type="Proteomes" id="UP001519503">
    <property type="component" value="Unassembled WGS sequence"/>
</dbReference>
<dbReference type="Gene3D" id="3.40.50.2000">
    <property type="entry name" value="Glycogen Phosphorylase B"/>
    <property type="match status" value="3"/>
</dbReference>
<keyword evidence="1" id="KW-0328">Glycosyltransferase</keyword>
<dbReference type="EMBL" id="JAAMFL010000006">
    <property type="protein sequence ID" value="MBS9337588.1"/>
    <property type="molecule type" value="Genomic_DNA"/>
</dbReference>
<evidence type="ECO:0000256" key="1">
    <source>
        <dbReference type="ARBA" id="ARBA00022676"/>
    </source>
</evidence>
<dbReference type="PANTHER" id="PTHR12526">
    <property type="entry name" value="GLYCOSYLTRANSFERASE"/>
    <property type="match status" value="1"/>
</dbReference>
<evidence type="ECO:0000259" key="3">
    <source>
        <dbReference type="Pfam" id="PF00534"/>
    </source>
</evidence>
<keyword evidence="2" id="KW-0808">Transferase</keyword>
<gene>
    <name evidence="4" type="ORF">G6R30_03830</name>
</gene>
<protein>
    <submittedName>
        <fullName evidence="4">Glycosyltransferase</fullName>
    </submittedName>
</protein>